<dbReference type="AlphaFoldDB" id="A0A2G9GLI1"/>
<organism evidence="2 3">
    <name type="scientific">Handroanthus impetiginosus</name>
    <dbReference type="NCBI Taxonomy" id="429701"/>
    <lineage>
        <taxon>Eukaryota</taxon>
        <taxon>Viridiplantae</taxon>
        <taxon>Streptophyta</taxon>
        <taxon>Embryophyta</taxon>
        <taxon>Tracheophyta</taxon>
        <taxon>Spermatophyta</taxon>
        <taxon>Magnoliopsida</taxon>
        <taxon>eudicotyledons</taxon>
        <taxon>Gunneridae</taxon>
        <taxon>Pentapetalae</taxon>
        <taxon>asterids</taxon>
        <taxon>lamiids</taxon>
        <taxon>Lamiales</taxon>
        <taxon>Bignoniaceae</taxon>
        <taxon>Crescentiina</taxon>
        <taxon>Tabebuia alliance</taxon>
        <taxon>Handroanthus</taxon>
    </lineage>
</organism>
<evidence type="ECO:0000256" key="1">
    <source>
        <dbReference type="SAM" id="MobiDB-lite"/>
    </source>
</evidence>
<sequence length="113" mass="12478">MDRSLKRKSELLSALAAANKTVDLKRKKVLSSVLDSANNMIIDSAEHSLPRRINAPSKTKRVGFPTTKTFSPSNISSTQNSQAAVQENFEREATPRISPQLHENTRCEARGVT</sequence>
<keyword evidence="3" id="KW-1185">Reference proteome</keyword>
<feature type="compositionally biased region" description="Basic and acidic residues" evidence="1">
    <location>
        <begin position="103"/>
        <end position="113"/>
    </location>
</feature>
<feature type="compositionally biased region" description="Polar residues" evidence="1">
    <location>
        <begin position="66"/>
        <end position="85"/>
    </location>
</feature>
<evidence type="ECO:0000313" key="2">
    <source>
        <dbReference type="EMBL" id="PIN06118.1"/>
    </source>
</evidence>
<proteinExistence type="predicted"/>
<reference evidence="3" key="1">
    <citation type="journal article" date="2018" name="Gigascience">
        <title>Genome assembly of the Pink Ipe (Handroanthus impetiginosus, Bignoniaceae), a highly valued, ecologically keystone Neotropical timber forest tree.</title>
        <authorList>
            <person name="Silva-Junior O.B."/>
            <person name="Grattapaglia D."/>
            <person name="Novaes E."/>
            <person name="Collevatti R.G."/>
        </authorList>
    </citation>
    <scope>NUCLEOTIDE SEQUENCE [LARGE SCALE GENOMIC DNA]</scope>
    <source>
        <strain evidence="3">cv. UFG-1</strain>
    </source>
</reference>
<evidence type="ECO:0000313" key="3">
    <source>
        <dbReference type="Proteomes" id="UP000231279"/>
    </source>
</evidence>
<name>A0A2G9GLI1_9LAMI</name>
<gene>
    <name evidence="2" type="ORF">CDL12_21337</name>
</gene>
<dbReference type="EMBL" id="NKXS01004530">
    <property type="protein sequence ID" value="PIN06118.1"/>
    <property type="molecule type" value="Genomic_DNA"/>
</dbReference>
<feature type="region of interest" description="Disordered" evidence="1">
    <location>
        <begin position="52"/>
        <end position="113"/>
    </location>
</feature>
<protein>
    <submittedName>
        <fullName evidence="2">Uncharacterized protein</fullName>
    </submittedName>
</protein>
<dbReference type="Proteomes" id="UP000231279">
    <property type="component" value="Unassembled WGS sequence"/>
</dbReference>
<comment type="caution">
    <text evidence="2">The sequence shown here is derived from an EMBL/GenBank/DDBJ whole genome shotgun (WGS) entry which is preliminary data.</text>
</comment>
<accession>A0A2G9GLI1</accession>